<comment type="similarity">
    <text evidence="3">Belongs to the N(4)/N(6)-methyltransferase family.</text>
</comment>
<evidence type="ECO:0000256" key="1">
    <source>
        <dbReference type="ARBA" id="ARBA00022603"/>
    </source>
</evidence>
<dbReference type="SUPFAM" id="SSF53335">
    <property type="entry name" value="S-adenosyl-L-methionine-dependent methyltransferases"/>
    <property type="match status" value="1"/>
</dbReference>
<keyword evidence="1 6" id="KW-0489">Methyltransferase</keyword>
<dbReference type="PRINTS" id="PR00508">
    <property type="entry name" value="S21N4MTFRASE"/>
</dbReference>
<dbReference type="GO" id="GO:0008170">
    <property type="term" value="F:N-methyltransferase activity"/>
    <property type="evidence" value="ECO:0007669"/>
    <property type="project" value="InterPro"/>
</dbReference>
<dbReference type="InterPro" id="IPR029063">
    <property type="entry name" value="SAM-dependent_MTases_sf"/>
</dbReference>
<dbReference type="InterPro" id="IPR001091">
    <property type="entry name" value="RM_Methyltransferase"/>
</dbReference>
<dbReference type="EMBL" id="VXPY01000088">
    <property type="protein sequence ID" value="MYD91163.1"/>
    <property type="molecule type" value="Genomic_DNA"/>
</dbReference>
<keyword evidence="2 6" id="KW-0808">Transferase</keyword>
<comment type="caution">
    <text evidence="6">The sequence shown here is derived from an EMBL/GenBank/DDBJ whole genome shotgun (WGS) entry which is preliminary data.</text>
</comment>
<dbReference type="GO" id="GO:0003677">
    <property type="term" value="F:DNA binding"/>
    <property type="evidence" value="ECO:0007669"/>
    <property type="project" value="InterPro"/>
</dbReference>
<dbReference type="GO" id="GO:0032259">
    <property type="term" value="P:methylation"/>
    <property type="evidence" value="ECO:0007669"/>
    <property type="project" value="UniProtKB-KW"/>
</dbReference>
<proteinExistence type="inferred from homology"/>
<reference evidence="6" key="1">
    <citation type="submission" date="2019-09" db="EMBL/GenBank/DDBJ databases">
        <title>Characterisation of the sponge microbiome using genome-centric metagenomics.</title>
        <authorList>
            <person name="Engelberts J.P."/>
            <person name="Robbins S.J."/>
            <person name="De Goeij J.M."/>
            <person name="Aranda M."/>
            <person name="Bell S.C."/>
            <person name="Webster N.S."/>
        </authorList>
    </citation>
    <scope>NUCLEOTIDE SEQUENCE</scope>
    <source>
        <strain evidence="6">SB0662_bin_9</strain>
    </source>
</reference>
<dbReference type="AlphaFoldDB" id="A0A6B1DWS3"/>
<dbReference type="EC" id="2.1.1.-" evidence="3"/>
<dbReference type="Pfam" id="PF01555">
    <property type="entry name" value="N6_N4_Mtase"/>
    <property type="match status" value="1"/>
</dbReference>
<feature type="region of interest" description="Disordered" evidence="4">
    <location>
        <begin position="1"/>
        <end position="39"/>
    </location>
</feature>
<name>A0A6B1DWS3_9CHLR</name>
<accession>A0A6B1DWS3</accession>
<organism evidence="6">
    <name type="scientific">Caldilineaceae bacterium SB0662_bin_9</name>
    <dbReference type="NCBI Taxonomy" id="2605258"/>
    <lineage>
        <taxon>Bacteria</taxon>
        <taxon>Bacillati</taxon>
        <taxon>Chloroflexota</taxon>
        <taxon>Caldilineae</taxon>
        <taxon>Caldilineales</taxon>
        <taxon>Caldilineaceae</taxon>
    </lineage>
</organism>
<evidence type="ECO:0000256" key="3">
    <source>
        <dbReference type="RuleBase" id="RU362026"/>
    </source>
</evidence>
<sequence length="251" mass="27577">MAGSQPSPVEAERPAVQASSRTVFSGERTLTAPEPDLGPELVPDTRLKMDGLAFLTSLPANSMPAAFLDPQYRGVLDKMAYGNEGKSRERARVALPQMTEDHIARFVVGIDRCLMPSGHLFLWIDKFHLCTGIAPWLEGTSLETVDLLTWDKQRMGMGYRTRRQAEYLVVLQKSPKRAKGVWSVHNIPDVWGEKVPRGGHAHRKPVGLQAELIAAVTGEGDIVIDPAAGSFSVMEACRRTGRRFLGCDING</sequence>
<dbReference type="Gene3D" id="3.40.50.150">
    <property type="entry name" value="Vaccinia Virus protein VP39"/>
    <property type="match status" value="1"/>
</dbReference>
<gene>
    <name evidence="6" type="ORF">F4Y08_12635</name>
</gene>
<dbReference type="InterPro" id="IPR002941">
    <property type="entry name" value="DNA_methylase_N4/N6"/>
</dbReference>
<protein>
    <recommendedName>
        <fullName evidence="3">Methyltransferase</fullName>
        <ecNumber evidence="3">2.1.1.-</ecNumber>
    </recommendedName>
</protein>
<feature type="domain" description="DNA methylase N-4/N-6" evidence="5">
    <location>
        <begin position="149"/>
        <end position="250"/>
    </location>
</feature>
<evidence type="ECO:0000256" key="4">
    <source>
        <dbReference type="SAM" id="MobiDB-lite"/>
    </source>
</evidence>
<evidence type="ECO:0000313" key="6">
    <source>
        <dbReference type="EMBL" id="MYD91163.1"/>
    </source>
</evidence>
<evidence type="ECO:0000259" key="5">
    <source>
        <dbReference type="Pfam" id="PF01555"/>
    </source>
</evidence>
<evidence type="ECO:0000256" key="2">
    <source>
        <dbReference type="ARBA" id="ARBA00022679"/>
    </source>
</evidence>